<reference evidence="2" key="1">
    <citation type="journal article" date="2021" name="PeerJ">
        <title>Extensive microbial diversity within the chicken gut microbiome revealed by metagenomics and culture.</title>
        <authorList>
            <person name="Gilroy R."/>
            <person name="Ravi A."/>
            <person name="Getino M."/>
            <person name="Pursley I."/>
            <person name="Horton D.L."/>
            <person name="Alikhan N.F."/>
            <person name="Baker D."/>
            <person name="Gharbi K."/>
            <person name="Hall N."/>
            <person name="Watson M."/>
            <person name="Adriaenssens E.M."/>
            <person name="Foster-Nyarko E."/>
            <person name="Jarju S."/>
            <person name="Secka A."/>
            <person name="Antonio M."/>
            <person name="Oren A."/>
            <person name="Chaudhuri R.R."/>
            <person name="La Ragione R."/>
            <person name="Hildebrand F."/>
            <person name="Pallen M.J."/>
        </authorList>
    </citation>
    <scope>NUCLEOTIDE SEQUENCE</scope>
    <source>
        <strain evidence="2">ChiGjej1B1-13045</strain>
    </source>
</reference>
<dbReference type="AlphaFoldDB" id="A0A9D2IJN8"/>
<dbReference type="InterPro" id="IPR036779">
    <property type="entry name" value="LysM_dom_sf"/>
</dbReference>
<dbReference type="Gene3D" id="3.10.350.10">
    <property type="entry name" value="LysM domain"/>
    <property type="match status" value="1"/>
</dbReference>
<evidence type="ECO:0000313" key="2">
    <source>
        <dbReference type="EMBL" id="HIZ13366.1"/>
    </source>
</evidence>
<gene>
    <name evidence="2" type="ORF">H9817_05515</name>
</gene>
<dbReference type="Proteomes" id="UP000824017">
    <property type="component" value="Unassembled WGS sequence"/>
</dbReference>
<comment type="caution">
    <text evidence="2">The sequence shown here is derived from an EMBL/GenBank/DDBJ whole genome shotgun (WGS) entry which is preliminary data.</text>
</comment>
<proteinExistence type="predicted"/>
<reference evidence="2" key="2">
    <citation type="submission" date="2021-04" db="EMBL/GenBank/DDBJ databases">
        <authorList>
            <person name="Gilroy R."/>
        </authorList>
    </citation>
    <scope>NUCLEOTIDE SEQUENCE</scope>
    <source>
        <strain evidence="2">ChiGjej1B1-13045</strain>
    </source>
</reference>
<dbReference type="CDD" id="cd00118">
    <property type="entry name" value="LysM"/>
    <property type="match status" value="1"/>
</dbReference>
<evidence type="ECO:0000259" key="1">
    <source>
        <dbReference type="Pfam" id="PF01476"/>
    </source>
</evidence>
<sequence length="96" mass="11203">MRMRASKRTMRKRIRRLTTGVFMILLGCMIFGSFFVSAHENTSDQTVYTYYKSIEIQPGDTLWDIAEDTMTSEYDSVSEYVQALKDMNNLDSDHIE</sequence>
<protein>
    <submittedName>
        <fullName evidence="2">LysM peptidoglycan-binding domain-containing protein</fullName>
    </submittedName>
</protein>
<dbReference type="EMBL" id="DXCD01000144">
    <property type="protein sequence ID" value="HIZ13366.1"/>
    <property type="molecule type" value="Genomic_DNA"/>
</dbReference>
<feature type="domain" description="LysM" evidence="1">
    <location>
        <begin position="55"/>
        <end position="96"/>
    </location>
</feature>
<accession>A0A9D2IJN8</accession>
<evidence type="ECO:0000313" key="3">
    <source>
        <dbReference type="Proteomes" id="UP000824017"/>
    </source>
</evidence>
<dbReference type="InterPro" id="IPR018392">
    <property type="entry name" value="LysM"/>
</dbReference>
<name>A0A9D2IJN8_9FIRM</name>
<dbReference type="PROSITE" id="PS51257">
    <property type="entry name" value="PROKAR_LIPOPROTEIN"/>
    <property type="match status" value="1"/>
</dbReference>
<feature type="non-terminal residue" evidence="2">
    <location>
        <position position="96"/>
    </location>
</feature>
<dbReference type="Pfam" id="PF01476">
    <property type="entry name" value="LysM"/>
    <property type="match status" value="1"/>
</dbReference>
<organism evidence="2 3">
    <name type="scientific">Candidatus Mediterraneibacter stercorigallinarum</name>
    <dbReference type="NCBI Taxonomy" id="2838686"/>
    <lineage>
        <taxon>Bacteria</taxon>
        <taxon>Bacillati</taxon>
        <taxon>Bacillota</taxon>
        <taxon>Clostridia</taxon>
        <taxon>Lachnospirales</taxon>
        <taxon>Lachnospiraceae</taxon>
        <taxon>Mediterraneibacter</taxon>
    </lineage>
</organism>